<gene>
    <name evidence="3" type="ORF">DFR67_11073</name>
</gene>
<name>A0A318RLU8_WILLI</name>
<dbReference type="Pfam" id="PF02517">
    <property type="entry name" value="Rce1-like"/>
    <property type="match status" value="1"/>
</dbReference>
<comment type="caution">
    <text evidence="3">The sequence shown here is derived from an EMBL/GenBank/DDBJ whole genome shotgun (WGS) entry which is preliminary data.</text>
</comment>
<keyword evidence="4" id="KW-1185">Reference proteome</keyword>
<proteinExistence type="predicted"/>
<dbReference type="PIRSF" id="PIRSF026622">
    <property type="entry name" value="Proteas_026622"/>
    <property type="match status" value="1"/>
</dbReference>
<dbReference type="GO" id="GO:0006508">
    <property type="term" value="P:proteolysis"/>
    <property type="evidence" value="ECO:0007669"/>
    <property type="project" value="UniProtKB-KW"/>
</dbReference>
<dbReference type="GO" id="GO:0004175">
    <property type="term" value="F:endopeptidase activity"/>
    <property type="evidence" value="ECO:0007669"/>
    <property type="project" value="UniProtKB-ARBA"/>
</dbReference>
<evidence type="ECO:0000313" key="4">
    <source>
        <dbReference type="Proteomes" id="UP000247591"/>
    </source>
</evidence>
<evidence type="ECO:0000259" key="2">
    <source>
        <dbReference type="Pfam" id="PF02517"/>
    </source>
</evidence>
<sequence>MRDVAVVVGLLALINVLAHFTVEHAISVAVPLGALVALLYVRRRGFSWKELGLARSQHRRGVRYAAVILVPVVVMAIGGALLPLTRSLYLSDRYDSVSVALWGALVIIPLQTVIPEELLFRGVLNASLVRVASVRVVYLVGAGLFGLWHVASSTGLTAGNSGLTDLLGAGIVAQIAGIAGAVVVTGASGLLFIWLRRRSDSLLAPMALHWAVNASGALAAALAWQLSG</sequence>
<dbReference type="EMBL" id="QJSP01000010">
    <property type="protein sequence ID" value="PYE15412.1"/>
    <property type="molecule type" value="Genomic_DNA"/>
</dbReference>
<keyword evidence="3" id="KW-0645">Protease</keyword>
<accession>A0A318RLU8</accession>
<dbReference type="OrthoDB" id="3291654at2"/>
<feature type="transmembrane region" description="Helical" evidence="1">
    <location>
        <begin position="28"/>
        <end position="43"/>
    </location>
</feature>
<evidence type="ECO:0000256" key="1">
    <source>
        <dbReference type="SAM" id="Phobius"/>
    </source>
</evidence>
<feature type="domain" description="CAAX prenyl protease 2/Lysostaphin resistance protein A-like" evidence="2">
    <location>
        <begin position="101"/>
        <end position="214"/>
    </location>
</feature>
<protein>
    <submittedName>
        <fullName evidence="3">CAAX prenyl protease-like protein</fullName>
    </submittedName>
</protein>
<dbReference type="InterPro" id="IPR003675">
    <property type="entry name" value="Rce1/LyrA-like_dom"/>
</dbReference>
<evidence type="ECO:0000313" key="3">
    <source>
        <dbReference type="EMBL" id="PYE15412.1"/>
    </source>
</evidence>
<feature type="transmembrane region" description="Helical" evidence="1">
    <location>
        <begin position="207"/>
        <end position="226"/>
    </location>
</feature>
<keyword evidence="1" id="KW-0812">Transmembrane</keyword>
<dbReference type="InterPro" id="IPR015837">
    <property type="entry name" value="UCP026622_CAAX_protease"/>
</dbReference>
<dbReference type="AlphaFoldDB" id="A0A318RLU8"/>
<dbReference type="GO" id="GO:0080120">
    <property type="term" value="P:CAAX-box protein maturation"/>
    <property type="evidence" value="ECO:0007669"/>
    <property type="project" value="UniProtKB-ARBA"/>
</dbReference>
<organism evidence="3 4">
    <name type="scientific">Williamsia limnetica</name>
    <dbReference type="NCBI Taxonomy" id="882452"/>
    <lineage>
        <taxon>Bacteria</taxon>
        <taxon>Bacillati</taxon>
        <taxon>Actinomycetota</taxon>
        <taxon>Actinomycetes</taxon>
        <taxon>Mycobacteriales</taxon>
        <taxon>Nocardiaceae</taxon>
        <taxon>Williamsia</taxon>
    </lineage>
</organism>
<feature type="transmembrane region" description="Helical" evidence="1">
    <location>
        <begin position="132"/>
        <end position="151"/>
    </location>
</feature>
<dbReference type="RefSeq" id="WP_110470762.1">
    <property type="nucleotide sequence ID" value="NZ_QJSP01000010.1"/>
</dbReference>
<keyword evidence="1" id="KW-0472">Membrane</keyword>
<feature type="transmembrane region" description="Helical" evidence="1">
    <location>
        <begin position="99"/>
        <end position="120"/>
    </location>
</feature>
<keyword evidence="1" id="KW-1133">Transmembrane helix</keyword>
<feature type="transmembrane region" description="Helical" evidence="1">
    <location>
        <begin position="171"/>
        <end position="195"/>
    </location>
</feature>
<reference evidence="3 4" key="1">
    <citation type="submission" date="2018-06" db="EMBL/GenBank/DDBJ databases">
        <title>Genomic Encyclopedia of Type Strains, Phase IV (KMG-IV): sequencing the most valuable type-strain genomes for metagenomic binning, comparative biology and taxonomic classification.</title>
        <authorList>
            <person name="Goeker M."/>
        </authorList>
    </citation>
    <scope>NUCLEOTIDE SEQUENCE [LARGE SCALE GENOMIC DNA]</scope>
    <source>
        <strain evidence="3 4">DSM 45521</strain>
    </source>
</reference>
<feature type="transmembrane region" description="Helical" evidence="1">
    <location>
        <begin position="64"/>
        <end position="84"/>
    </location>
</feature>
<keyword evidence="3" id="KW-0378">Hydrolase</keyword>
<dbReference type="Proteomes" id="UP000247591">
    <property type="component" value="Unassembled WGS sequence"/>
</dbReference>